<feature type="coiled-coil region" evidence="10">
    <location>
        <begin position="56"/>
        <end position="92"/>
    </location>
</feature>
<evidence type="ECO:0000256" key="7">
    <source>
        <dbReference type="ARBA" id="ARBA00023010"/>
    </source>
</evidence>
<evidence type="ECO:0000256" key="1">
    <source>
        <dbReference type="ARBA" id="ARBA00004167"/>
    </source>
</evidence>
<comment type="similarity">
    <text evidence="9">Belongs to the TatB family.</text>
</comment>
<keyword evidence="7 9" id="KW-0811">Translocation</keyword>
<proteinExistence type="inferred from homology"/>
<comment type="function">
    <text evidence="9">Part of the twin-arginine translocation (Tat) system that transports large folded proteins containing a characteristic twin-arginine motif in their signal peptide across membranes. Together with TatC, TatB is part of a receptor directly interacting with Tat signal peptides. TatB may form an oligomeric binding site that transiently accommodates folded Tat precursor proteins before their translocation.</text>
</comment>
<keyword evidence="5 9" id="KW-0653">Protein transport</keyword>
<evidence type="ECO:0000313" key="12">
    <source>
        <dbReference type="Proteomes" id="UP000244948"/>
    </source>
</evidence>
<dbReference type="PANTHER" id="PTHR33162">
    <property type="entry name" value="SEC-INDEPENDENT PROTEIN TRANSLOCASE PROTEIN TATA, CHLOROPLASTIC"/>
    <property type="match status" value="1"/>
</dbReference>
<comment type="subcellular location">
    <subcellularLocation>
        <location evidence="9">Cell membrane</location>
        <topology evidence="9">Single-pass membrane protein</topology>
    </subcellularLocation>
    <subcellularLocation>
        <location evidence="1">Membrane</location>
        <topology evidence="1">Single-pass membrane protein</topology>
    </subcellularLocation>
</comment>
<keyword evidence="8 9" id="KW-0472">Membrane</keyword>
<evidence type="ECO:0000256" key="3">
    <source>
        <dbReference type="ARBA" id="ARBA00022475"/>
    </source>
</evidence>
<sequence>MFGISSTEFLIILVIALVVIGPQKLPEMIRTVGKWVGKIQHFTRSIKNDLTNELELDEIKRSIEELKQSSELQKLKSEIDSTKTELTQSLKKVESTVLDTQSQVESEVKKMDAYLDIAEKPKSDKPNSDRILDQGAQQKRALNDDTIDDEELFDLELDDTFLETEAEYVADVESEGSVMTAPPKNYDKRLVTSTEDEFDRDVLIARIVRMRQAEIAADESEKVALQFALMAAKESRNLLSQDEVRRRITLRQLELNR</sequence>
<dbReference type="InterPro" id="IPR003369">
    <property type="entry name" value="TatA/B/E"/>
</dbReference>
<dbReference type="Proteomes" id="UP000244948">
    <property type="component" value="Unassembled WGS sequence"/>
</dbReference>
<evidence type="ECO:0000256" key="2">
    <source>
        <dbReference type="ARBA" id="ARBA00022448"/>
    </source>
</evidence>
<keyword evidence="4 9" id="KW-0812">Transmembrane</keyword>
<dbReference type="NCBIfam" id="TIGR01410">
    <property type="entry name" value="tatB"/>
    <property type="match status" value="1"/>
</dbReference>
<reference evidence="11 12" key="1">
    <citation type="journal article" date="2018" name="Genome Announc.">
        <title>Ignatzschineria cameli sp. nov., isolated from necrotic foot tissue of dromedaries (Camelus dromedarius) and associated maggots (Wohlfahrtia species) in Dubai.</title>
        <authorList>
            <person name="Tsang C.C."/>
            <person name="Tang J.Y."/>
            <person name="Fong J.Y."/>
            <person name="Kinne J."/>
            <person name="Lee H.H."/>
            <person name="Joseph M."/>
            <person name="Jose S."/>
            <person name="Schuster R.K."/>
            <person name="Tang Y."/>
            <person name="Sivakumar S."/>
            <person name="Chen J.H."/>
            <person name="Teng J.L."/>
            <person name="Lau S.K."/>
            <person name="Wernery U."/>
            <person name="Woo P.C."/>
        </authorList>
    </citation>
    <scope>NUCLEOTIDE SEQUENCE [LARGE SCALE GENOMIC DNA]</scope>
    <source>
        <strain evidence="11 12">KCTC 22643</strain>
    </source>
</reference>
<keyword evidence="3 9" id="KW-1003">Cell membrane</keyword>
<dbReference type="EMBL" id="QEWR01000003">
    <property type="protein sequence ID" value="PWD83156.1"/>
    <property type="molecule type" value="Genomic_DNA"/>
</dbReference>
<gene>
    <name evidence="9 11" type="primary">tatB</name>
    <name evidence="11" type="ORF">DC082_07010</name>
</gene>
<dbReference type="RefSeq" id="WP_109236362.1">
    <property type="nucleotide sequence ID" value="NZ_BMXZ01000002.1"/>
</dbReference>
<evidence type="ECO:0000256" key="9">
    <source>
        <dbReference type="HAMAP-Rule" id="MF_00237"/>
    </source>
</evidence>
<keyword evidence="12" id="KW-1185">Reference proteome</keyword>
<evidence type="ECO:0000256" key="4">
    <source>
        <dbReference type="ARBA" id="ARBA00022692"/>
    </source>
</evidence>
<keyword evidence="6 9" id="KW-1133">Transmembrane helix</keyword>
<comment type="subunit">
    <text evidence="9">The Tat system comprises two distinct complexes: a TatABC complex, containing multiple copies of TatA, TatB and TatC subunits, and a separate TatA complex, containing only TatA subunits. Substrates initially bind to the TatABC complex, which probably triggers association of the separate TatA complex to form the active translocon.</text>
</comment>
<evidence type="ECO:0000256" key="6">
    <source>
        <dbReference type="ARBA" id="ARBA00022989"/>
    </source>
</evidence>
<dbReference type="GO" id="GO:0008320">
    <property type="term" value="F:protein transmembrane transporter activity"/>
    <property type="evidence" value="ECO:0007669"/>
    <property type="project" value="UniProtKB-UniRule"/>
</dbReference>
<organism evidence="11 12">
    <name type="scientific">Ignatzschineria indica</name>
    <dbReference type="NCBI Taxonomy" id="472583"/>
    <lineage>
        <taxon>Bacteria</taxon>
        <taxon>Pseudomonadati</taxon>
        <taxon>Pseudomonadota</taxon>
        <taxon>Gammaproteobacteria</taxon>
        <taxon>Cardiobacteriales</taxon>
        <taxon>Ignatzschineriaceae</taxon>
        <taxon>Ignatzschineria</taxon>
    </lineage>
</organism>
<comment type="caution">
    <text evidence="11">The sequence shown here is derived from an EMBL/GenBank/DDBJ whole genome shotgun (WGS) entry which is preliminary data.</text>
</comment>
<dbReference type="HAMAP" id="MF_00237">
    <property type="entry name" value="TatB"/>
    <property type="match status" value="1"/>
</dbReference>
<evidence type="ECO:0000256" key="8">
    <source>
        <dbReference type="ARBA" id="ARBA00023136"/>
    </source>
</evidence>
<evidence type="ECO:0000313" key="11">
    <source>
        <dbReference type="EMBL" id="PWD83156.1"/>
    </source>
</evidence>
<dbReference type="InterPro" id="IPR018448">
    <property type="entry name" value="TatB"/>
</dbReference>
<dbReference type="GO" id="GO:0043953">
    <property type="term" value="P:protein transport by the Tat complex"/>
    <property type="evidence" value="ECO:0007669"/>
    <property type="project" value="UniProtKB-UniRule"/>
</dbReference>
<keyword evidence="10" id="KW-0175">Coiled coil</keyword>
<dbReference type="GO" id="GO:0033281">
    <property type="term" value="C:TAT protein transport complex"/>
    <property type="evidence" value="ECO:0007669"/>
    <property type="project" value="UniProtKB-UniRule"/>
</dbReference>
<name>A0A2U2AK00_9GAMM</name>
<accession>A0A2U2AK00</accession>
<dbReference type="AlphaFoldDB" id="A0A2U2AK00"/>
<protein>
    <recommendedName>
        <fullName evidence="9">Sec-independent protein translocase protein TatB</fullName>
    </recommendedName>
</protein>
<keyword evidence="2 9" id="KW-0813">Transport</keyword>
<evidence type="ECO:0000256" key="5">
    <source>
        <dbReference type="ARBA" id="ARBA00022927"/>
    </source>
</evidence>
<dbReference type="PANTHER" id="PTHR33162:SF1">
    <property type="entry name" value="SEC-INDEPENDENT PROTEIN TRANSLOCASE PROTEIN TATA, CHLOROPLASTIC"/>
    <property type="match status" value="1"/>
</dbReference>
<dbReference type="Pfam" id="PF02416">
    <property type="entry name" value="TatA_B_E"/>
    <property type="match status" value="1"/>
</dbReference>
<evidence type="ECO:0000256" key="10">
    <source>
        <dbReference type="SAM" id="Coils"/>
    </source>
</evidence>
<dbReference type="PRINTS" id="PR01506">
    <property type="entry name" value="TATBPROTEIN"/>
</dbReference>
<dbReference type="Gene3D" id="1.20.5.3310">
    <property type="match status" value="1"/>
</dbReference>